<proteinExistence type="predicted"/>
<dbReference type="OrthoDB" id="5801364at2"/>
<organism evidence="2 3">
    <name type="scientific">Lampropedia aestuarii</name>
    <dbReference type="NCBI Taxonomy" id="2562762"/>
    <lineage>
        <taxon>Bacteria</taxon>
        <taxon>Pseudomonadati</taxon>
        <taxon>Pseudomonadota</taxon>
        <taxon>Betaproteobacteria</taxon>
        <taxon>Burkholderiales</taxon>
        <taxon>Comamonadaceae</taxon>
        <taxon>Lampropedia</taxon>
    </lineage>
</organism>
<evidence type="ECO:0000259" key="1">
    <source>
        <dbReference type="Pfam" id="PF13468"/>
    </source>
</evidence>
<feature type="domain" description="Glyoxalase-like" evidence="1">
    <location>
        <begin position="22"/>
        <end position="196"/>
    </location>
</feature>
<dbReference type="AlphaFoldDB" id="A0A4S5BR87"/>
<comment type="caution">
    <text evidence="2">The sequence shown here is derived from an EMBL/GenBank/DDBJ whole genome shotgun (WGS) entry which is preliminary data.</text>
</comment>
<dbReference type="Proteomes" id="UP000306236">
    <property type="component" value="Unassembled WGS sequence"/>
</dbReference>
<dbReference type="InterPro" id="IPR029068">
    <property type="entry name" value="Glyas_Bleomycin-R_OHBP_Dase"/>
</dbReference>
<dbReference type="RefSeq" id="WP_136405484.1">
    <property type="nucleotide sequence ID" value="NZ_SSWX01000004.1"/>
</dbReference>
<gene>
    <name evidence="2" type="ORF">E8K88_04670</name>
</gene>
<reference evidence="2 3" key="1">
    <citation type="submission" date="2019-04" db="EMBL/GenBank/DDBJ databases">
        <title>Lampropedia sp YIM MLB12 draf genome.</title>
        <authorList>
            <person name="Wang Y.-X."/>
        </authorList>
    </citation>
    <scope>NUCLEOTIDE SEQUENCE [LARGE SCALE GENOMIC DNA]</scope>
    <source>
        <strain evidence="2 3">YIM MLB12</strain>
    </source>
</reference>
<keyword evidence="3" id="KW-1185">Reference proteome</keyword>
<dbReference type="SUPFAM" id="SSF54593">
    <property type="entry name" value="Glyoxalase/Bleomycin resistance protein/Dihydroxybiphenyl dioxygenase"/>
    <property type="match status" value="1"/>
</dbReference>
<accession>A0A4S5BR87</accession>
<evidence type="ECO:0000313" key="3">
    <source>
        <dbReference type="Proteomes" id="UP000306236"/>
    </source>
</evidence>
<dbReference type="Pfam" id="PF13468">
    <property type="entry name" value="Glyoxalase_3"/>
    <property type="match status" value="1"/>
</dbReference>
<dbReference type="CDD" id="cd06587">
    <property type="entry name" value="VOC"/>
    <property type="match status" value="1"/>
</dbReference>
<dbReference type="InterPro" id="IPR025870">
    <property type="entry name" value="Glyoxalase-like_dom"/>
</dbReference>
<evidence type="ECO:0000313" key="2">
    <source>
        <dbReference type="EMBL" id="THJ35287.1"/>
    </source>
</evidence>
<dbReference type="EMBL" id="SSWX01000004">
    <property type="protein sequence ID" value="THJ35287.1"/>
    <property type="molecule type" value="Genomic_DNA"/>
</dbReference>
<name>A0A4S5BR87_9BURK</name>
<protein>
    <submittedName>
        <fullName evidence="2">VOC family protein</fullName>
    </submittedName>
</protein>
<sequence length="237" mass="25343">MSTATTTPQQQGALVTGTGVYLDHLAVVCQDLQQGVTWLESVLGVRATPGGQHPRMATHNALLRLGEGLYLEVIAPQAGVPLPAQPRWFALDNLQPGSLPHLAMWVLRNEGAPGIAARVEQASEALGPVQTMSRGERQWQITIPSDGSIPVDGAGPALIEWQAGPAHPAQTLPEQGLSLQRLRIGHPQPERLQRLADSLQWRYAQAGPEIVFVQTLSPSVSAEIMTPSGLRVLPGRG</sequence>
<dbReference type="Gene3D" id="3.10.180.10">
    <property type="entry name" value="2,3-Dihydroxybiphenyl 1,2-Dioxygenase, domain 1"/>
    <property type="match status" value="1"/>
</dbReference>